<sequence length="171" mass="19032">MDTILFVLSLLALILIPLSLGYFFNTSWIRPFLWIPAESTSLMGSFFLLKPTPSFFESSPYAIQIASIVLFSLIADIYFKILVFLGAGCPSEEGMAQTFVKFFMIHGRKFGVHFIDLVNRVLGLAQILLDCAGGLLHALCFGNESEDDIDLESQTRANTRPSYAVSVEILH</sequence>
<name>A0A0C9XB66_9AGAR</name>
<keyword evidence="1" id="KW-0812">Transmembrane</keyword>
<keyword evidence="1" id="KW-1133">Transmembrane helix</keyword>
<dbReference type="Proteomes" id="UP000054477">
    <property type="component" value="Unassembled WGS sequence"/>
</dbReference>
<dbReference type="AlphaFoldDB" id="A0A0C9XB66"/>
<feature type="transmembrane region" description="Helical" evidence="1">
    <location>
        <begin position="61"/>
        <end position="87"/>
    </location>
</feature>
<organism evidence="2 3">
    <name type="scientific">Laccaria amethystina LaAM-08-1</name>
    <dbReference type="NCBI Taxonomy" id="1095629"/>
    <lineage>
        <taxon>Eukaryota</taxon>
        <taxon>Fungi</taxon>
        <taxon>Dikarya</taxon>
        <taxon>Basidiomycota</taxon>
        <taxon>Agaricomycotina</taxon>
        <taxon>Agaricomycetes</taxon>
        <taxon>Agaricomycetidae</taxon>
        <taxon>Agaricales</taxon>
        <taxon>Agaricineae</taxon>
        <taxon>Hydnangiaceae</taxon>
        <taxon>Laccaria</taxon>
    </lineage>
</organism>
<evidence type="ECO:0000313" key="3">
    <source>
        <dbReference type="Proteomes" id="UP000054477"/>
    </source>
</evidence>
<gene>
    <name evidence="2" type="ORF">K443DRAFT_11707</name>
</gene>
<dbReference type="EMBL" id="KN838772">
    <property type="protein sequence ID" value="KIJ94966.1"/>
    <property type="molecule type" value="Genomic_DNA"/>
</dbReference>
<proteinExistence type="predicted"/>
<keyword evidence="1" id="KW-0472">Membrane</keyword>
<protein>
    <submittedName>
        <fullName evidence="2">Uncharacterized protein</fullName>
    </submittedName>
</protein>
<reference evidence="3" key="2">
    <citation type="submission" date="2015-01" db="EMBL/GenBank/DDBJ databases">
        <title>Evolutionary Origins and Diversification of the Mycorrhizal Mutualists.</title>
        <authorList>
            <consortium name="DOE Joint Genome Institute"/>
            <consortium name="Mycorrhizal Genomics Consortium"/>
            <person name="Kohler A."/>
            <person name="Kuo A."/>
            <person name="Nagy L.G."/>
            <person name="Floudas D."/>
            <person name="Copeland A."/>
            <person name="Barry K.W."/>
            <person name="Cichocki N."/>
            <person name="Veneault-Fourrey C."/>
            <person name="LaButti K."/>
            <person name="Lindquist E.A."/>
            <person name="Lipzen A."/>
            <person name="Lundell T."/>
            <person name="Morin E."/>
            <person name="Murat C."/>
            <person name="Riley R."/>
            <person name="Ohm R."/>
            <person name="Sun H."/>
            <person name="Tunlid A."/>
            <person name="Henrissat B."/>
            <person name="Grigoriev I.V."/>
            <person name="Hibbett D.S."/>
            <person name="Martin F."/>
        </authorList>
    </citation>
    <scope>NUCLEOTIDE SEQUENCE [LARGE SCALE GENOMIC DNA]</scope>
    <source>
        <strain evidence="3">LaAM-08-1</strain>
    </source>
</reference>
<keyword evidence="3" id="KW-1185">Reference proteome</keyword>
<dbReference type="OrthoDB" id="10442450at2759"/>
<evidence type="ECO:0000256" key="1">
    <source>
        <dbReference type="SAM" id="Phobius"/>
    </source>
</evidence>
<evidence type="ECO:0000313" key="2">
    <source>
        <dbReference type="EMBL" id="KIJ94966.1"/>
    </source>
</evidence>
<reference evidence="2 3" key="1">
    <citation type="submission" date="2014-04" db="EMBL/GenBank/DDBJ databases">
        <authorList>
            <consortium name="DOE Joint Genome Institute"/>
            <person name="Kuo A."/>
            <person name="Kohler A."/>
            <person name="Nagy L.G."/>
            <person name="Floudas D."/>
            <person name="Copeland A."/>
            <person name="Barry K.W."/>
            <person name="Cichocki N."/>
            <person name="Veneault-Fourrey C."/>
            <person name="LaButti K."/>
            <person name="Lindquist E.A."/>
            <person name="Lipzen A."/>
            <person name="Lundell T."/>
            <person name="Morin E."/>
            <person name="Murat C."/>
            <person name="Sun H."/>
            <person name="Tunlid A."/>
            <person name="Henrissat B."/>
            <person name="Grigoriev I.V."/>
            <person name="Hibbett D.S."/>
            <person name="Martin F."/>
            <person name="Nordberg H.P."/>
            <person name="Cantor M.N."/>
            <person name="Hua S.X."/>
        </authorList>
    </citation>
    <scope>NUCLEOTIDE SEQUENCE [LARGE SCALE GENOMIC DNA]</scope>
    <source>
        <strain evidence="2 3">LaAM-08-1</strain>
    </source>
</reference>
<dbReference type="HOGENOM" id="CLU_128857_0_0_1"/>
<accession>A0A0C9XB66</accession>